<evidence type="ECO:0000259" key="2">
    <source>
        <dbReference type="PROSITE" id="PS50041"/>
    </source>
</evidence>
<dbReference type="Pfam" id="PF00059">
    <property type="entry name" value="Lectin_C"/>
    <property type="match status" value="1"/>
</dbReference>
<evidence type="ECO:0000313" key="4">
    <source>
        <dbReference type="Proteomes" id="UP000663879"/>
    </source>
</evidence>
<dbReference type="InterPro" id="IPR016186">
    <property type="entry name" value="C-type_lectin-like/link_sf"/>
</dbReference>
<feature type="signal peptide" evidence="1">
    <location>
        <begin position="1"/>
        <end position="23"/>
    </location>
</feature>
<comment type="caution">
    <text evidence="3">The sequence shown here is derived from an EMBL/GenBank/DDBJ whole genome shotgun (WGS) entry which is preliminary data.</text>
</comment>
<dbReference type="OrthoDB" id="6133475at2759"/>
<proteinExistence type="predicted"/>
<dbReference type="PROSITE" id="PS50041">
    <property type="entry name" value="C_TYPE_LECTIN_2"/>
    <property type="match status" value="1"/>
</dbReference>
<dbReference type="CDD" id="cd00037">
    <property type="entry name" value="CLECT"/>
    <property type="match status" value="1"/>
</dbReference>
<dbReference type="SUPFAM" id="SSF56436">
    <property type="entry name" value="C-type lectin-like"/>
    <property type="match status" value="1"/>
</dbReference>
<evidence type="ECO:0000256" key="1">
    <source>
        <dbReference type="SAM" id="SignalP"/>
    </source>
</evidence>
<sequence>MKKAIRIFIGLKILLNIIKFTSSSQFDSVFLEEVYELSVNDCLIIKTITNSLHECLVQCLIETECLHANFEGNTCSLLTFISKKNTCSSNSKTVYKKINSESNEVLKKNLSQTELNTVCSNSSLFWSIKTNSCLSCKPGFQKYIQVPYLCYHSQFSPKNFIESKVYCQSKNATLFEPKSENERIFFNENFSCKKAYVNSVINNIGETFKWPNGSNVIGFDQRQPNNQNSKSDLKENCLEIRPNSYFNDISCDRKLTLTICQHD</sequence>
<name>A0A813VR45_9BILA</name>
<evidence type="ECO:0000313" key="3">
    <source>
        <dbReference type="EMBL" id="CAF0841267.1"/>
    </source>
</evidence>
<dbReference type="Proteomes" id="UP000663879">
    <property type="component" value="Unassembled WGS sequence"/>
</dbReference>
<feature type="chain" id="PRO_5032977590" description="C-type lectin domain-containing protein" evidence="1">
    <location>
        <begin position="24"/>
        <end position="263"/>
    </location>
</feature>
<organism evidence="3 4">
    <name type="scientific">Brachionus calyciflorus</name>
    <dbReference type="NCBI Taxonomy" id="104777"/>
    <lineage>
        <taxon>Eukaryota</taxon>
        <taxon>Metazoa</taxon>
        <taxon>Spiralia</taxon>
        <taxon>Gnathifera</taxon>
        <taxon>Rotifera</taxon>
        <taxon>Eurotatoria</taxon>
        <taxon>Monogononta</taxon>
        <taxon>Pseudotrocha</taxon>
        <taxon>Ploima</taxon>
        <taxon>Brachionidae</taxon>
        <taxon>Brachionus</taxon>
    </lineage>
</organism>
<dbReference type="InterPro" id="IPR016187">
    <property type="entry name" value="CTDL_fold"/>
</dbReference>
<keyword evidence="1" id="KW-0732">Signal</keyword>
<gene>
    <name evidence="3" type="ORF">OXX778_LOCUS8468</name>
</gene>
<reference evidence="3" key="1">
    <citation type="submission" date="2021-02" db="EMBL/GenBank/DDBJ databases">
        <authorList>
            <person name="Nowell W R."/>
        </authorList>
    </citation>
    <scope>NUCLEOTIDE SEQUENCE</scope>
    <source>
        <strain evidence="3">Ploen Becks lab</strain>
    </source>
</reference>
<dbReference type="Gene3D" id="3.10.100.10">
    <property type="entry name" value="Mannose-Binding Protein A, subunit A"/>
    <property type="match status" value="1"/>
</dbReference>
<dbReference type="SMART" id="SM00034">
    <property type="entry name" value="CLECT"/>
    <property type="match status" value="1"/>
</dbReference>
<keyword evidence="4" id="KW-1185">Reference proteome</keyword>
<dbReference type="AlphaFoldDB" id="A0A813VR45"/>
<feature type="domain" description="C-type lectin" evidence="2">
    <location>
        <begin position="150"/>
        <end position="255"/>
    </location>
</feature>
<dbReference type="InterPro" id="IPR001304">
    <property type="entry name" value="C-type_lectin-like"/>
</dbReference>
<dbReference type="EMBL" id="CAJNOC010001168">
    <property type="protein sequence ID" value="CAF0841267.1"/>
    <property type="molecule type" value="Genomic_DNA"/>
</dbReference>
<protein>
    <recommendedName>
        <fullName evidence="2">C-type lectin domain-containing protein</fullName>
    </recommendedName>
</protein>
<accession>A0A813VR45</accession>